<protein>
    <submittedName>
        <fullName evidence="10">ABC transporter permease</fullName>
    </submittedName>
</protein>
<dbReference type="InterPro" id="IPR013525">
    <property type="entry name" value="ABC2_TM"/>
</dbReference>
<proteinExistence type="inferred from homology"/>
<dbReference type="InterPro" id="IPR047817">
    <property type="entry name" value="ABC2_TM_bact-type"/>
</dbReference>
<sequence length="366" mass="41235">MINIFTLQWQRLRRKPFMVLAMIAMTVVFIIFIGGATNQSEVSIPTSFSDEFPAEDKAALIEELNELEGFNFIETTYHKARENIALGIASFGVRLSEEDYRFIIGTENPNQAIVEQYISSIYWENLRIDQAVEQSGDEQTRQSIETSLERPLIEVDSQIGESEGDVFIFNNQLQALFGMTLFFAIYTIVFSLGEVAEEKQRGSWDRLVLSPVRKWQVYLGYLSYAFVIGLVQIFAVFAMFQFFFGFDIGGKWLEVLLICVVYTFAIVSLGMLIIGLVNRSSQLNAIVPIIAVSMAMLGGAYWPIEIVSNKVVLAFSQVIPVTHAMEALKSITIYGENLTDITQPLSILLLMGVLCMGIGINLMERR</sequence>
<evidence type="ECO:0000256" key="2">
    <source>
        <dbReference type="ARBA" id="ARBA00007783"/>
    </source>
</evidence>
<evidence type="ECO:0000256" key="8">
    <source>
        <dbReference type="SAM" id="Phobius"/>
    </source>
</evidence>
<keyword evidence="3" id="KW-0813">Transport</keyword>
<comment type="caution">
    <text evidence="10">The sequence shown here is derived from an EMBL/GenBank/DDBJ whole genome shotgun (WGS) entry which is preliminary data.</text>
</comment>
<dbReference type="Proteomes" id="UP000480246">
    <property type="component" value="Unassembled WGS sequence"/>
</dbReference>
<dbReference type="RefSeq" id="WP_153402675.1">
    <property type="nucleotide sequence ID" value="NZ_ML762428.1"/>
</dbReference>
<dbReference type="PANTHER" id="PTHR30294:SF29">
    <property type="entry name" value="MULTIDRUG ABC TRANSPORTER PERMEASE YBHS-RELATED"/>
    <property type="match status" value="1"/>
</dbReference>
<evidence type="ECO:0000256" key="4">
    <source>
        <dbReference type="ARBA" id="ARBA00022475"/>
    </source>
</evidence>
<keyword evidence="6 8" id="KW-1133">Transmembrane helix</keyword>
<dbReference type="InterPro" id="IPR051449">
    <property type="entry name" value="ABC-2_transporter_component"/>
</dbReference>
<dbReference type="PROSITE" id="PS51012">
    <property type="entry name" value="ABC_TM2"/>
    <property type="match status" value="1"/>
</dbReference>
<evidence type="ECO:0000259" key="9">
    <source>
        <dbReference type="PROSITE" id="PS51012"/>
    </source>
</evidence>
<comment type="subcellular location">
    <subcellularLocation>
        <location evidence="1">Cell membrane</location>
        <topology evidence="1">Multi-pass membrane protein</topology>
    </subcellularLocation>
</comment>
<evidence type="ECO:0000256" key="1">
    <source>
        <dbReference type="ARBA" id="ARBA00004651"/>
    </source>
</evidence>
<organism evidence="10 11">
    <name type="scientific">Gracilibacillus oryzae</name>
    <dbReference type="NCBI Taxonomy" id="1672701"/>
    <lineage>
        <taxon>Bacteria</taxon>
        <taxon>Bacillati</taxon>
        <taxon>Bacillota</taxon>
        <taxon>Bacilli</taxon>
        <taxon>Bacillales</taxon>
        <taxon>Bacillaceae</taxon>
        <taxon>Gracilibacillus</taxon>
    </lineage>
</organism>
<accession>A0A7C8GTF4</accession>
<dbReference type="Pfam" id="PF12698">
    <property type="entry name" value="ABC2_membrane_3"/>
    <property type="match status" value="1"/>
</dbReference>
<dbReference type="GO" id="GO:0140359">
    <property type="term" value="F:ABC-type transporter activity"/>
    <property type="evidence" value="ECO:0007669"/>
    <property type="project" value="InterPro"/>
</dbReference>
<evidence type="ECO:0000256" key="3">
    <source>
        <dbReference type="ARBA" id="ARBA00022448"/>
    </source>
</evidence>
<feature type="transmembrane region" description="Helical" evidence="8">
    <location>
        <begin position="255"/>
        <end position="276"/>
    </location>
</feature>
<gene>
    <name evidence="10" type="ORF">F9U64_09055</name>
</gene>
<evidence type="ECO:0000313" key="11">
    <source>
        <dbReference type="Proteomes" id="UP000480246"/>
    </source>
</evidence>
<feature type="transmembrane region" description="Helical" evidence="8">
    <location>
        <begin position="283"/>
        <end position="304"/>
    </location>
</feature>
<evidence type="ECO:0000256" key="7">
    <source>
        <dbReference type="ARBA" id="ARBA00023136"/>
    </source>
</evidence>
<dbReference type="EMBL" id="WEID01000042">
    <property type="protein sequence ID" value="KAB8137535.1"/>
    <property type="molecule type" value="Genomic_DNA"/>
</dbReference>
<evidence type="ECO:0000256" key="5">
    <source>
        <dbReference type="ARBA" id="ARBA00022692"/>
    </source>
</evidence>
<feature type="transmembrane region" description="Helical" evidence="8">
    <location>
        <begin position="345"/>
        <end position="363"/>
    </location>
</feature>
<keyword evidence="11" id="KW-1185">Reference proteome</keyword>
<evidence type="ECO:0000256" key="6">
    <source>
        <dbReference type="ARBA" id="ARBA00022989"/>
    </source>
</evidence>
<keyword evidence="5 8" id="KW-0812">Transmembrane</keyword>
<feature type="transmembrane region" description="Helical" evidence="8">
    <location>
        <begin position="175"/>
        <end position="196"/>
    </location>
</feature>
<dbReference type="AlphaFoldDB" id="A0A7C8GTF4"/>
<feature type="transmembrane region" description="Helical" evidence="8">
    <location>
        <begin position="17"/>
        <end position="36"/>
    </location>
</feature>
<dbReference type="GO" id="GO:0005886">
    <property type="term" value="C:plasma membrane"/>
    <property type="evidence" value="ECO:0007669"/>
    <property type="project" value="UniProtKB-SubCell"/>
</dbReference>
<feature type="domain" description="ABC transmembrane type-2" evidence="9">
    <location>
        <begin position="137"/>
        <end position="366"/>
    </location>
</feature>
<keyword evidence="7 8" id="KW-0472">Membrane</keyword>
<comment type="similarity">
    <text evidence="2">Belongs to the ABC-2 integral membrane protein family.</text>
</comment>
<dbReference type="PANTHER" id="PTHR30294">
    <property type="entry name" value="MEMBRANE COMPONENT OF ABC TRANSPORTER YHHJ-RELATED"/>
    <property type="match status" value="1"/>
</dbReference>
<dbReference type="OrthoDB" id="266913at2"/>
<reference evidence="10 11" key="1">
    <citation type="submission" date="2019-10" db="EMBL/GenBank/DDBJ databases">
        <title>Gracilibacillus sp. nov. isolated from rice seeds.</title>
        <authorList>
            <person name="He S."/>
        </authorList>
    </citation>
    <scope>NUCLEOTIDE SEQUENCE [LARGE SCALE GENOMIC DNA]</scope>
    <source>
        <strain evidence="10 11">TD8</strain>
    </source>
</reference>
<keyword evidence="4" id="KW-1003">Cell membrane</keyword>
<feature type="transmembrane region" description="Helical" evidence="8">
    <location>
        <begin position="217"/>
        <end position="243"/>
    </location>
</feature>
<name>A0A7C8GTF4_9BACI</name>
<evidence type="ECO:0000313" key="10">
    <source>
        <dbReference type="EMBL" id="KAB8137535.1"/>
    </source>
</evidence>